<evidence type="ECO:0000256" key="2">
    <source>
        <dbReference type="ARBA" id="ARBA00022786"/>
    </source>
</evidence>
<protein>
    <submittedName>
        <fullName evidence="5">ARM repeat superfamily protein</fullName>
    </submittedName>
</protein>
<dbReference type="SUPFAM" id="SSF48371">
    <property type="entry name" value="ARM repeat"/>
    <property type="match status" value="1"/>
</dbReference>
<feature type="domain" description="U-box" evidence="4">
    <location>
        <begin position="125"/>
        <end position="284"/>
    </location>
</feature>
<dbReference type="InterPro" id="IPR058678">
    <property type="entry name" value="ARM_PUB"/>
</dbReference>
<keyword evidence="1" id="KW-0677">Repeat</keyword>
<keyword evidence="6" id="KW-1185">Reference proteome</keyword>
<dbReference type="OrthoDB" id="3245100at2759"/>
<name>A0A2U1MMS8_ARTAN</name>
<gene>
    <name evidence="5" type="ORF">CTI12_AA362770</name>
</gene>
<evidence type="ECO:0000259" key="4">
    <source>
        <dbReference type="Pfam" id="PF25598"/>
    </source>
</evidence>
<comment type="caution">
    <text evidence="5">The sequence shown here is derived from an EMBL/GenBank/DDBJ whole genome shotgun (WGS) entry which is preliminary data.</text>
</comment>
<reference evidence="5 6" key="1">
    <citation type="journal article" date="2018" name="Mol. Plant">
        <title>The genome of Artemisia annua provides insight into the evolution of Asteraceae family and artemisinin biosynthesis.</title>
        <authorList>
            <person name="Shen Q."/>
            <person name="Zhang L."/>
            <person name="Liao Z."/>
            <person name="Wang S."/>
            <person name="Yan T."/>
            <person name="Shi P."/>
            <person name="Liu M."/>
            <person name="Fu X."/>
            <person name="Pan Q."/>
            <person name="Wang Y."/>
            <person name="Lv Z."/>
            <person name="Lu X."/>
            <person name="Zhang F."/>
            <person name="Jiang W."/>
            <person name="Ma Y."/>
            <person name="Chen M."/>
            <person name="Hao X."/>
            <person name="Li L."/>
            <person name="Tang Y."/>
            <person name="Lv G."/>
            <person name="Zhou Y."/>
            <person name="Sun X."/>
            <person name="Brodelius P.E."/>
            <person name="Rose J.K.C."/>
            <person name="Tang K."/>
        </authorList>
    </citation>
    <scope>NUCLEOTIDE SEQUENCE [LARGE SCALE GENOMIC DNA]</scope>
    <source>
        <strain evidence="6">cv. Huhao1</strain>
        <tissue evidence="5">Leaf</tissue>
    </source>
</reference>
<dbReference type="Proteomes" id="UP000245207">
    <property type="component" value="Unassembled WGS sequence"/>
</dbReference>
<dbReference type="AlphaFoldDB" id="A0A2U1MMS8"/>
<dbReference type="SMART" id="SM00185">
    <property type="entry name" value="ARM"/>
    <property type="match status" value="3"/>
</dbReference>
<dbReference type="STRING" id="35608.A0A2U1MMS8"/>
<dbReference type="EMBL" id="PKPP01004840">
    <property type="protein sequence ID" value="PWA62571.1"/>
    <property type="molecule type" value="Genomic_DNA"/>
</dbReference>
<feature type="repeat" description="ARM" evidence="3">
    <location>
        <begin position="84"/>
        <end position="126"/>
    </location>
</feature>
<organism evidence="5 6">
    <name type="scientific">Artemisia annua</name>
    <name type="common">Sweet wormwood</name>
    <dbReference type="NCBI Taxonomy" id="35608"/>
    <lineage>
        <taxon>Eukaryota</taxon>
        <taxon>Viridiplantae</taxon>
        <taxon>Streptophyta</taxon>
        <taxon>Embryophyta</taxon>
        <taxon>Tracheophyta</taxon>
        <taxon>Spermatophyta</taxon>
        <taxon>Magnoliopsida</taxon>
        <taxon>eudicotyledons</taxon>
        <taxon>Gunneridae</taxon>
        <taxon>Pentapetalae</taxon>
        <taxon>asterids</taxon>
        <taxon>campanulids</taxon>
        <taxon>Asterales</taxon>
        <taxon>Asteraceae</taxon>
        <taxon>Asteroideae</taxon>
        <taxon>Anthemideae</taxon>
        <taxon>Artemisiinae</taxon>
        <taxon>Artemisia</taxon>
    </lineage>
</organism>
<evidence type="ECO:0000313" key="6">
    <source>
        <dbReference type="Proteomes" id="UP000245207"/>
    </source>
</evidence>
<proteinExistence type="predicted"/>
<dbReference type="InterPro" id="IPR016024">
    <property type="entry name" value="ARM-type_fold"/>
</dbReference>
<dbReference type="PROSITE" id="PS50176">
    <property type="entry name" value="ARM_REPEAT"/>
    <property type="match status" value="1"/>
</dbReference>
<dbReference type="Gene3D" id="1.25.10.10">
    <property type="entry name" value="Leucine-rich Repeat Variant"/>
    <property type="match status" value="1"/>
</dbReference>
<sequence>MAEVHVVLEALLFGNHEAKVAAVEAVIHLTNKQRHKLVDNGAIPPIVSMLHGPPDFKSLEPAIFALLSLAYGSERNKIRIVKSGAIPLLLNLVQSQIHPLLEHAIAALLILSSCSSNKPSMAASGAIEILNETLLDNNSTQVKLDIIVTLHNLSSHIPTFLLSCTASSLIHLINESEKSSKLVEKSMGLLENIVSTSAIALRETALTKIGIQTLVETVEEGSKQCKEYAVEILLMICKSSREIYREMILREGAIPGLLQLSSDGTKRAKGTAKTLLRLLRDSSNGCKSERSKNVVLEEVMGEIDRGEMGGIELGMVEEMIARLTT</sequence>
<dbReference type="InterPro" id="IPR000225">
    <property type="entry name" value="Armadillo"/>
</dbReference>
<evidence type="ECO:0000313" key="5">
    <source>
        <dbReference type="EMBL" id="PWA62571.1"/>
    </source>
</evidence>
<dbReference type="PANTHER" id="PTHR23315:SF120">
    <property type="entry name" value="ARM REPEAT SUPERFAMILY PROTEIN"/>
    <property type="match status" value="1"/>
</dbReference>
<keyword evidence="2" id="KW-0833">Ubl conjugation pathway</keyword>
<dbReference type="PANTHER" id="PTHR23315">
    <property type="entry name" value="U BOX DOMAIN-CONTAINING"/>
    <property type="match status" value="1"/>
</dbReference>
<evidence type="ECO:0000256" key="1">
    <source>
        <dbReference type="ARBA" id="ARBA00022737"/>
    </source>
</evidence>
<evidence type="ECO:0000256" key="3">
    <source>
        <dbReference type="PROSITE-ProRule" id="PRU00259"/>
    </source>
</evidence>
<dbReference type="Pfam" id="PF25598">
    <property type="entry name" value="ARM_PUB"/>
    <property type="match status" value="1"/>
</dbReference>
<accession>A0A2U1MMS8</accession>
<dbReference type="InterPro" id="IPR011989">
    <property type="entry name" value="ARM-like"/>
</dbReference>